<gene>
    <name evidence="2" type="ORF">BJ983_004319</name>
</gene>
<organism evidence="2 3">
    <name type="scientific">Actinomycetospora corticicola</name>
    <dbReference type="NCBI Taxonomy" id="663602"/>
    <lineage>
        <taxon>Bacteria</taxon>
        <taxon>Bacillati</taxon>
        <taxon>Actinomycetota</taxon>
        <taxon>Actinomycetes</taxon>
        <taxon>Pseudonocardiales</taxon>
        <taxon>Pseudonocardiaceae</taxon>
        <taxon>Actinomycetospora</taxon>
    </lineage>
</organism>
<proteinExistence type="predicted"/>
<reference evidence="2 3" key="1">
    <citation type="submission" date="2020-07" db="EMBL/GenBank/DDBJ databases">
        <title>Sequencing the genomes of 1000 actinobacteria strains.</title>
        <authorList>
            <person name="Klenk H.-P."/>
        </authorList>
    </citation>
    <scope>NUCLEOTIDE SEQUENCE [LARGE SCALE GENOMIC DNA]</scope>
    <source>
        <strain evidence="2 3">DSM 45772</strain>
    </source>
</reference>
<dbReference type="AlphaFoldDB" id="A0A7Y9DZ90"/>
<evidence type="ECO:0000313" key="2">
    <source>
        <dbReference type="EMBL" id="NYD38217.1"/>
    </source>
</evidence>
<evidence type="ECO:0000313" key="3">
    <source>
        <dbReference type="Proteomes" id="UP000535890"/>
    </source>
</evidence>
<name>A0A7Y9DZ90_9PSEU</name>
<dbReference type="RefSeq" id="WP_246325631.1">
    <property type="nucleotide sequence ID" value="NZ_BAABHP010000020.1"/>
</dbReference>
<dbReference type="Proteomes" id="UP000535890">
    <property type="component" value="Unassembled WGS sequence"/>
</dbReference>
<sequence length="174" mass="18945">MDVMARIAAAVELGHGGAVEEARRQLAALWEEPAVQADPFHRCALAHHAADLEPEVADELRWDVRALAAADAVTPERDTPIDVAAFYPSLHLNLGDAFRRAEDLPAAPRASRAGPGLRRCPSRRRVRTADPGRDRPARRAVGRMIVGRGPGGPALGFQRRRGRAGPARRRRPPD</sequence>
<accession>A0A7Y9DZ90</accession>
<feature type="compositionally biased region" description="Low complexity" evidence="1">
    <location>
        <begin position="105"/>
        <end position="119"/>
    </location>
</feature>
<keyword evidence="3" id="KW-1185">Reference proteome</keyword>
<feature type="region of interest" description="Disordered" evidence="1">
    <location>
        <begin position="105"/>
        <end position="174"/>
    </location>
</feature>
<feature type="compositionally biased region" description="Basic and acidic residues" evidence="1">
    <location>
        <begin position="127"/>
        <end position="137"/>
    </location>
</feature>
<dbReference type="EMBL" id="JACCBN010000001">
    <property type="protein sequence ID" value="NYD38217.1"/>
    <property type="molecule type" value="Genomic_DNA"/>
</dbReference>
<feature type="compositionally biased region" description="Basic residues" evidence="1">
    <location>
        <begin position="158"/>
        <end position="174"/>
    </location>
</feature>
<protein>
    <submittedName>
        <fullName evidence="2">Uncharacterized protein</fullName>
    </submittedName>
</protein>
<comment type="caution">
    <text evidence="2">The sequence shown here is derived from an EMBL/GenBank/DDBJ whole genome shotgun (WGS) entry which is preliminary data.</text>
</comment>
<evidence type="ECO:0000256" key="1">
    <source>
        <dbReference type="SAM" id="MobiDB-lite"/>
    </source>
</evidence>